<feature type="transmembrane region" description="Helical" evidence="1">
    <location>
        <begin position="15"/>
        <end position="36"/>
    </location>
</feature>
<evidence type="ECO:0000256" key="1">
    <source>
        <dbReference type="SAM" id="Phobius"/>
    </source>
</evidence>
<keyword evidence="1" id="KW-1133">Transmembrane helix</keyword>
<accession>A0AB38XM28</accession>
<proteinExistence type="predicted"/>
<dbReference type="RefSeq" id="WP_271694298.1">
    <property type="nucleotide sequence ID" value="NZ_CP116394.1"/>
</dbReference>
<evidence type="ECO:0000313" key="3">
    <source>
        <dbReference type="Proteomes" id="UP001211044"/>
    </source>
</evidence>
<keyword evidence="1" id="KW-0472">Membrane</keyword>
<reference evidence="2" key="1">
    <citation type="submission" date="2023-01" db="EMBL/GenBank/DDBJ databases">
        <title>Comparative Genomic Analysis of the Clinically-Derived Winkia Strain NY0527 Provides Evidence into the Taxonomic Reassignment of Winkia neuii and Characterizes Their Virulence Traits.</title>
        <authorList>
            <person name="Cai X."/>
            <person name="Peng Y."/>
            <person name="Li M."/>
            <person name="Qiu Y."/>
            <person name="Wang Y."/>
            <person name="Xu L."/>
            <person name="Hou Q."/>
        </authorList>
    </citation>
    <scope>NUCLEOTIDE SEQUENCE</scope>
    <source>
        <strain evidence="2">NY0527</strain>
    </source>
</reference>
<name>A0AB38XM28_9ACTO</name>
<gene>
    <name evidence="2" type="ORF">PIG85_05970</name>
</gene>
<evidence type="ECO:0000313" key="2">
    <source>
        <dbReference type="EMBL" id="WCE45216.1"/>
    </source>
</evidence>
<dbReference type="KEGG" id="wne:PIG85_05970"/>
<protein>
    <submittedName>
        <fullName evidence="2">Uncharacterized protein</fullName>
    </submittedName>
</protein>
<sequence>MDAVTANETSSKISFGNVALALTILVGSVLIVAGIATATAPLAIVGGLLFAVSSLAWAIMHPSALKAYGDMYAEAHLR</sequence>
<feature type="transmembrane region" description="Helical" evidence="1">
    <location>
        <begin position="42"/>
        <end position="60"/>
    </location>
</feature>
<dbReference type="AlphaFoldDB" id="A0AB38XM28"/>
<dbReference type="EMBL" id="CP116394">
    <property type="protein sequence ID" value="WCE45216.1"/>
    <property type="molecule type" value="Genomic_DNA"/>
</dbReference>
<dbReference type="Proteomes" id="UP001211044">
    <property type="component" value="Chromosome"/>
</dbReference>
<organism evidence="2 3">
    <name type="scientific">Winkia neuii subsp. anitrata</name>
    <dbReference type="NCBI Taxonomy" id="29318"/>
    <lineage>
        <taxon>Bacteria</taxon>
        <taxon>Bacillati</taxon>
        <taxon>Actinomycetota</taxon>
        <taxon>Actinomycetes</taxon>
        <taxon>Actinomycetales</taxon>
        <taxon>Actinomycetaceae</taxon>
        <taxon>Winkia</taxon>
    </lineage>
</organism>
<keyword evidence="1" id="KW-0812">Transmembrane</keyword>